<evidence type="ECO:0000313" key="2">
    <source>
        <dbReference type="Proteomes" id="UP000610746"/>
    </source>
</evidence>
<protein>
    <submittedName>
        <fullName evidence="1">Uncharacterized protein</fullName>
    </submittedName>
</protein>
<dbReference type="EMBL" id="JABSNO010000050">
    <property type="protein sequence ID" value="NRS94132.1"/>
    <property type="molecule type" value="Genomic_DNA"/>
</dbReference>
<reference evidence="1" key="1">
    <citation type="submission" date="2020-05" db="EMBL/GenBank/DDBJ databases">
        <title>Genomic Encyclopedia of Type Strains, Phase IV (KMG-V): Genome sequencing to study the core and pangenomes of soil and plant-associated prokaryotes.</title>
        <authorList>
            <person name="Whitman W."/>
        </authorList>
    </citation>
    <scope>NUCLEOTIDE SEQUENCE</scope>
    <source>
        <strain evidence="1">16F</strain>
    </source>
</reference>
<dbReference type="AlphaFoldDB" id="A0A8J8GE21"/>
<sequence length="32" mass="3637">MGVSEVLDYIPKEELAKLALEYKVDYSLCGFI</sequence>
<proteinExistence type="predicted"/>
<gene>
    <name evidence="1" type="ORF">HNQ03_003237</name>
</gene>
<dbReference type="Proteomes" id="UP000610746">
    <property type="component" value="Unassembled WGS sequence"/>
</dbReference>
<comment type="caution">
    <text evidence="1">The sequence shown here is derived from an EMBL/GenBank/DDBJ whole genome shotgun (WGS) entry which is preliminary data.</text>
</comment>
<name>A0A8J8GE21_9FLAO</name>
<accession>A0A8J8GE21</accession>
<keyword evidence="2" id="KW-1185">Reference proteome</keyword>
<organism evidence="1 2">
    <name type="scientific">Frigoriflavimonas asaccharolytica</name>
    <dbReference type="NCBI Taxonomy" id="2735899"/>
    <lineage>
        <taxon>Bacteria</taxon>
        <taxon>Pseudomonadati</taxon>
        <taxon>Bacteroidota</taxon>
        <taxon>Flavobacteriia</taxon>
        <taxon>Flavobacteriales</taxon>
        <taxon>Weeksellaceae</taxon>
        <taxon>Frigoriflavimonas</taxon>
    </lineage>
</organism>
<evidence type="ECO:0000313" key="1">
    <source>
        <dbReference type="EMBL" id="NRS94132.1"/>
    </source>
</evidence>